<accession>A0A7S1QM33</accession>
<feature type="compositionally biased region" description="Basic and acidic residues" evidence="1">
    <location>
        <begin position="111"/>
        <end position="193"/>
    </location>
</feature>
<protein>
    <recommendedName>
        <fullName evidence="2">UBX domain-containing protein</fullName>
    </recommendedName>
</protein>
<proteinExistence type="predicted"/>
<dbReference type="Pfam" id="PF00789">
    <property type="entry name" value="UBX"/>
    <property type="match status" value="1"/>
</dbReference>
<dbReference type="SMART" id="SM00166">
    <property type="entry name" value="UBX"/>
    <property type="match status" value="1"/>
</dbReference>
<dbReference type="InterPro" id="IPR001012">
    <property type="entry name" value="UBX_dom"/>
</dbReference>
<name>A0A7S1QM33_ALECA</name>
<dbReference type="GO" id="GO:0043130">
    <property type="term" value="F:ubiquitin binding"/>
    <property type="evidence" value="ECO:0007669"/>
    <property type="project" value="TreeGrafter"/>
</dbReference>
<sequence length="293" mass="32142">MGNVLADCSRCDVCNAARLGIDPCELRTDASSGQQSSRLSGGGSAQRRAQGGAGQGAGRHDFHPADMTEADMLQEALRLSRLEAERARGGAAPGRSGPQSADEEEEVMAEVARKAQMQEEARERARLRAEQEAEYEESLRVDREREAEKALRQKEEEERRQREAAEEEARKREAEQLRAEAEEAERVRKEKVEATVADARSQLSPEPGASEPSRVQVLIRTPQGARLKRAFIGSDPVGQIYHYVNAEGGEALAGSEYRLVSSMPRAVFDDREATLEAAGLKGQCALLVEIIED</sequence>
<feature type="domain" description="UBX" evidence="2">
    <location>
        <begin position="210"/>
        <end position="288"/>
    </location>
</feature>
<evidence type="ECO:0000313" key="3">
    <source>
        <dbReference type="EMBL" id="CAD9142942.1"/>
    </source>
</evidence>
<feature type="compositionally biased region" description="Low complexity" evidence="1">
    <location>
        <begin position="30"/>
        <end position="50"/>
    </location>
</feature>
<dbReference type="Gene3D" id="3.10.20.90">
    <property type="entry name" value="Phosphatidylinositol 3-kinase Catalytic Subunit, Chain A, domain 1"/>
    <property type="match status" value="1"/>
</dbReference>
<gene>
    <name evidence="3" type="ORF">ACAT0790_LOCUS27885</name>
</gene>
<dbReference type="InterPro" id="IPR029071">
    <property type="entry name" value="Ubiquitin-like_domsf"/>
</dbReference>
<dbReference type="PANTHER" id="PTHR23322:SF1">
    <property type="entry name" value="FAS-ASSOCIATED FACTOR 2"/>
    <property type="match status" value="1"/>
</dbReference>
<dbReference type="PANTHER" id="PTHR23322">
    <property type="entry name" value="FAS-ASSOCIATED PROTEIN"/>
    <property type="match status" value="1"/>
</dbReference>
<feature type="region of interest" description="Disordered" evidence="1">
    <location>
        <begin position="27"/>
        <end position="70"/>
    </location>
</feature>
<feature type="region of interest" description="Disordered" evidence="1">
    <location>
        <begin position="83"/>
        <end position="213"/>
    </location>
</feature>
<dbReference type="SUPFAM" id="SSF54236">
    <property type="entry name" value="Ubiquitin-like"/>
    <property type="match status" value="1"/>
</dbReference>
<evidence type="ECO:0000256" key="1">
    <source>
        <dbReference type="SAM" id="MobiDB-lite"/>
    </source>
</evidence>
<evidence type="ECO:0000259" key="2">
    <source>
        <dbReference type="PROSITE" id="PS50033"/>
    </source>
</evidence>
<feature type="compositionally biased region" description="Low complexity" evidence="1">
    <location>
        <begin position="89"/>
        <end position="98"/>
    </location>
</feature>
<dbReference type="EMBL" id="HBGE01046228">
    <property type="protein sequence ID" value="CAD9142942.1"/>
    <property type="molecule type" value="Transcribed_RNA"/>
</dbReference>
<dbReference type="AlphaFoldDB" id="A0A7S1QM33"/>
<dbReference type="CDD" id="cd01767">
    <property type="entry name" value="UBX"/>
    <property type="match status" value="1"/>
</dbReference>
<dbReference type="GO" id="GO:0005783">
    <property type="term" value="C:endoplasmic reticulum"/>
    <property type="evidence" value="ECO:0007669"/>
    <property type="project" value="TreeGrafter"/>
</dbReference>
<reference evidence="3" key="1">
    <citation type="submission" date="2021-01" db="EMBL/GenBank/DDBJ databases">
        <authorList>
            <person name="Corre E."/>
            <person name="Pelletier E."/>
            <person name="Niang G."/>
            <person name="Scheremetjew M."/>
            <person name="Finn R."/>
            <person name="Kale V."/>
            <person name="Holt S."/>
            <person name="Cochrane G."/>
            <person name="Meng A."/>
            <person name="Brown T."/>
            <person name="Cohen L."/>
        </authorList>
    </citation>
    <scope>NUCLEOTIDE SEQUENCE</scope>
    <source>
        <strain evidence="3">OF101</strain>
    </source>
</reference>
<dbReference type="GO" id="GO:0036503">
    <property type="term" value="P:ERAD pathway"/>
    <property type="evidence" value="ECO:0007669"/>
    <property type="project" value="TreeGrafter"/>
</dbReference>
<organism evidence="3">
    <name type="scientific">Alexandrium catenella</name>
    <name type="common">Red tide dinoflagellate</name>
    <name type="synonym">Gonyaulax catenella</name>
    <dbReference type="NCBI Taxonomy" id="2925"/>
    <lineage>
        <taxon>Eukaryota</taxon>
        <taxon>Sar</taxon>
        <taxon>Alveolata</taxon>
        <taxon>Dinophyceae</taxon>
        <taxon>Gonyaulacales</taxon>
        <taxon>Pyrocystaceae</taxon>
        <taxon>Alexandrium</taxon>
    </lineage>
</organism>
<dbReference type="PROSITE" id="PS50033">
    <property type="entry name" value="UBX"/>
    <property type="match status" value="1"/>
</dbReference>
<dbReference type="InterPro" id="IPR050730">
    <property type="entry name" value="UBX_domain-protein"/>
</dbReference>